<dbReference type="InterPro" id="IPR001031">
    <property type="entry name" value="Thioesterase"/>
</dbReference>
<gene>
    <name evidence="7" type="ORF">F7310_05150</name>
</gene>
<dbReference type="NCBIfam" id="TIGR01733">
    <property type="entry name" value="AA-adenyl-dom"/>
    <property type="match status" value="1"/>
</dbReference>
<dbReference type="Pfam" id="PF13193">
    <property type="entry name" value="AMP-binding_C"/>
    <property type="match status" value="1"/>
</dbReference>
<dbReference type="Gene3D" id="1.10.1200.10">
    <property type="entry name" value="ACP-like"/>
    <property type="match status" value="1"/>
</dbReference>
<dbReference type="PROSITE" id="PS00455">
    <property type="entry name" value="AMP_BINDING"/>
    <property type="match status" value="1"/>
</dbReference>
<dbReference type="EMBL" id="CP016796">
    <property type="protein sequence ID" value="API86779.1"/>
    <property type="molecule type" value="Genomic_DNA"/>
</dbReference>
<dbReference type="GO" id="GO:0004312">
    <property type="term" value="F:fatty acid synthase activity"/>
    <property type="evidence" value="ECO:0007669"/>
    <property type="project" value="TreeGrafter"/>
</dbReference>
<dbReference type="InterPro" id="IPR009081">
    <property type="entry name" value="PP-bd_ACP"/>
</dbReference>
<evidence type="ECO:0000313" key="7">
    <source>
        <dbReference type="EMBL" id="API86779.1"/>
    </source>
</evidence>
<dbReference type="FunFam" id="2.30.38.10:FF:000001">
    <property type="entry name" value="Non-ribosomal peptide synthetase PvdI"/>
    <property type="match status" value="1"/>
</dbReference>
<dbReference type="SUPFAM" id="SSF56801">
    <property type="entry name" value="Acetyl-CoA synthetase-like"/>
    <property type="match status" value="1"/>
</dbReference>
<dbReference type="InterPro" id="IPR050091">
    <property type="entry name" value="PKS_NRPS_Biosynth_Enz"/>
</dbReference>
<dbReference type="SUPFAM" id="SSF53901">
    <property type="entry name" value="Thiolase-like"/>
    <property type="match status" value="1"/>
</dbReference>
<dbReference type="Pfam" id="PF00501">
    <property type="entry name" value="AMP-binding"/>
    <property type="match status" value="1"/>
</dbReference>
<dbReference type="Pfam" id="PF22621">
    <property type="entry name" value="CurL-like_PKS_C"/>
    <property type="match status" value="1"/>
</dbReference>
<dbReference type="InterPro" id="IPR014043">
    <property type="entry name" value="Acyl_transferase_dom"/>
</dbReference>
<evidence type="ECO:0000256" key="1">
    <source>
        <dbReference type="ARBA" id="ARBA00006484"/>
    </source>
</evidence>
<dbReference type="Gene3D" id="3.30.300.30">
    <property type="match status" value="1"/>
</dbReference>
<dbReference type="Gene3D" id="2.30.38.10">
    <property type="entry name" value="Luciferase, Domain 3"/>
    <property type="match status" value="1"/>
</dbReference>
<keyword evidence="2" id="KW-0596">Phosphopantetheine</keyword>
<dbReference type="Gene3D" id="3.30.70.250">
    <property type="entry name" value="Malonyl-CoA ACP transacylase, ACP-binding"/>
    <property type="match status" value="1"/>
</dbReference>
<reference evidence="7 8" key="1">
    <citation type="journal article" date="2016" name="Appl. Environ. Microbiol.">
        <title>Whole genome relationships among Francisella bacteria of diverse origin define new species and provide specific regions for detection.</title>
        <authorList>
            <person name="Challacombe J.F."/>
            <person name="Petersen J.M."/>
            <person name="Gallegos-Graves V."/>
            <person name="Hodge D."/>
            <person name="Pillai S."/>
            <person name="Kuske C.R."/>
        </authorList>
    </citation>
    <scope>NUCLEOTIDE SEQUENCE [LARGE SCALE GENOMIC DNA]</scope>
    <source>
        <strain evidence="8">TX07-7310</strain>
    </source>
</reference>
<sequence>MGNSKQEMSSKLFHRIIYEWNQTDCNYPKEKAVHHLFEEQVKKTPNDIALVFEDQNITYSELNNRSNQLARNIRSTYKKLNKSELKSDSLVALMLDRSIEMVVSILAVLKAGAAYVPISPDFPNQRINYILEDIGAQILVSQSHLEDKVNLLDFNLNVIYADKDFDYPIDNLDIHISSKNLAYVIYTSGTTGKPKGVMIEHSSVVNTITGLFDVYQLDKTDSVSFYTNYTFDVSVSEIFITIFQGASLHILNDFTRLDTSCLSNYLINNRITYAFLPPVVLSNLPKKKYSNLKSIVIAGEKCDIKTAQYWKDQLKLFNYYGPTEATIYASGKQINDNVINSIGKPIQNTRLHILDKNLNPVPKGVEGELYIGGIGLARGYLNLPDLTQEKFISNPFATDNDKKLGYTKLYKTGDLCKWLDDGEVEYIDRNDFQVKVRGFRIELGEIESVISEIEDIQQVYVIVKHRTINNQEQNILVAYYTSNDNSKVSNELIKNYIKSKLPAYMLPNAFVKLDKVPLTLNGKLDRKALPDPNFSLNKNVATNDLEKKLCKIWSQILDISENQINTKLSFFDLGGDSLLITRLKNELMALPECQDLSVTDLFTYNTIDKLSSFLEQEKDDYITSDLQNNNVTIDKDIAVIGISGAFSGCSNLDEFWQMLISGERGLTSFDLETCRERGVLEEKLQHSDYISTSGHIGNEDLFDSKFWNISAHEAKLMDPQIRKFLEHCWLVLEKTGYAPTRSKHNIAVIAGNTTSQYFQNNILNCNERDTLDLWEASVLNTKDALATKASHLLGLTGISESINTSCSTGLVTIIEACNKLSNGLCDMAIAGSASLQLPEQTGYIYKEGMILSKDGHCRVFDEKASGTIFGSGVGTVLLKRLSDAQRDKDNIIAVVKGYALNNDGNRKISYTAPSVEGQAECIKQAFNQANISSDEIDYIECHGTGTKLGDPIEVKALSEVFKASSKNQRKQKCILGSAKANIGHIDAAAGLAGFIKLCLMFQHKQIPAQIDYDKPNPGLDLESSPFTIQTQSTEWLSDKPRIAAVSSFGFGGTNSHMIISEDINSQEKEKEVKISEPYILNLSAKSPESLLAYKDRFVNYLSKTNDSLDSIVYTLQQRRENFDYRLAISCHNKKQAIKKLQSDIKATKCDDLSKRKVIWMFPGQGMQYPKMTYDLYQNDSLYRKTVNQCITIIDKYAKTNFKEILFTENELINQTQWTQPALFVVEYSLAKLLEHLGFEADGYIGHSIGEYVAATLSGVFNLEDALKIVLKRGELMQQMQPGSMLSISASVDTVRHLIQANSCEISVINSPVQCVASGSYDKILKLSQALDKQDIKSTILNTSHAYHSSMMIEAAQRFKKCFNKIILHRPTKPFISNISGDWIDKDFAIDPEYWATQITATVEFAKGIENSIQSDNSIMLEVGPGHALSTFIQQTKTNNKVTSINLISSAKNLNLSQVIDSYQDLKAKLWCYGYPVKLQQVKQARIALLPDYCFNLDSYWLRYDKKNNSSLQLLDKQDWLHTCIWQQAGKLTNSSHLDTNIILITNDKYLPDWITDKSIKNLILVELSNTVENLQILDSDHIKINPTLETDYMDLFNYLQSKKFECIIDCSTLSNHYQFNLTKVNRSIEYGLYHIYLLQEYILKKISSPLHYISLTQGIAKLQETDNIHPINGSLVSAIRTLSHELKNINFAMLDIGYNQKIDIHSIMNAVFNNSISFKEHPYAIRDNYLWRETIDTSGAKDISKNSSVIKDDDVILLTGGLGGIGLALLEEISKNNSVTFLITSRTEKATSVTERLFKLLNSRNCNLDIQYGDITNTSFTDKLIKYIKKNYNCLSGIIHLAGNKPLGQEKSFEDIKDAIKPKISGINNILKYPQICKKLRYCIFTSSLASIMGDVNRIEYCMANGYLDNLSSWMNYYYPSCQTLSINWPNWEKTGMAKDYKKVNNIIGLNHVNKLEGVQLFYNLMQPSSYNQIIVSKLNIHQLKEKLFHSSIKSVSSNEITNKIVEKDLNENYYKIANAVLSILNIKQLSINDNLFNLGLNSLDSIQLVTLLNQQGISISNYKLVSLNSINAIYKHCFVSKQEESKDDSSDHSTVIKLKSTTASKRNIFVIHPVGGILTLYQKLVSRLPSQYNYYGIQNINVYGEKKLIFDSIESLARYYVIEILRIQSSGQFILLGASLGGTIAHEIASQLVKRGKKIQCVIMLDTWANFAPIFNDKRKCEDVMREQLKNDETLKGMDIAYPVFIDQAWEMMKLNFKYTPKKSSVRTILFKAKEVEGYYKYNKNSQDNGWKQYLSDLNAYSIDGNHLTLYQNKGLSKVLEILWKELNYNKYFYLNVSKALFFLRRKIGSPIANFITKNSRKVKYALLFGVGFIINELIDLAGFIEYIWWEYQWIML</sequence>
<dbReference type="GO" id="GO:0043041">
    <property type="term" value="P:amino acid activation for nonribosomal peptide biosynthetic process"/>
    <property type="evidence" value="ECO:0007669"/>
    <property type="project" value="UniProtKB-ARBA"/>
</dbReference>
<dbReference type="InterPro" id="IPR016036">
    <property type="entry name" value="Malonyl_transacylase_ACP-bd"/>
</dbReference>
<evidence type="ECO:0000259" key="5">
    <source>
        <dbReference type="PROSITE" id="PS50075"/>
    </source>
</evidence>
<dbReference type="InterPro" id="IPR016039">
    <property type="entry name" value="Thiolase-like"/>
</dbReference>
<accession>A0A1L4BSF5</accession>
<dbReference type="InterPro" id="IPR020841">
    <property type="entry name" value="PKS_Beta-ketoAc_synthase_dom"/>
</dbReference>
<dbReference type="GO" id="GO:0044550">
    <property type="term" value="P:secondary metabolite biosynthetic process"/>
    <property type="evidence" value="ECO:0007669"/>
    <property type="project" value="UniProtKB-ARBA"/>
</dbReference>
<feature type="domain" description="Carrier" evidence="5">
    <location>
        <begin position="540"/>
        <end position="618"/>
    </location>
</feature>
<evidence type="ECO:0000259" key="6">
    <source>
        <dbReference type="PROSITE" id="PS52004"/>
    </source>
</evidence>
<dbReference type="InterPro" id="IPR014031">
    <property type="entry name" value="Ketoacyl_synth_C"/>
</dbReference>
<dbReference type="GO" id="GO:0006633">
    <property type="term" value="P:fatty acid biosynthetic process"/>
    <property type="evidence" value="ECO:0007669"/>
    <property type="project" value="TreeGrafter"/>
</dbReference>
<dbReference type="SMART" id="SM00827">
    <property type="entry name" value="PKS_AT"/>
    <property type="match status" value="1"/>
</dbReference>
<dbReference type="SUPFAM" id="SSF52151">
    <property type="entry name" value="FabD/lysophospholipase-like"/>
    <property type="match status" value="1"/>
</dbReference>
<dbReference type="SMART" id="SM00822">
    <property type="entry name" value="PKS_KR"/>
    <property type="match status" value="1"/>
</dbReference>
<dbReference type="Proteomes" id="UP000184222">
    <property type="component" value="Chromosome"/>
</dbReference>
<dbReference type="PANTHER" id="PTHR43775">
    <property type="entry name" value="FATTY ACID SYNTHASE"/>
    <property type="match status" value="1"/>
</dbReference>
<dbReference type="InterPro" id="IPR036291">
    <property type="entry name" value="NAD(P)-bd_dom_sf"/>
</dbReference>
<dbReference type="SUPFAM" id="SSF51735">
    <property type="entry name" value="NAD(P)-binding Rossmann-fold domains"/>
    <property type="match status" value="1"/>
</dbReference>
<keyword evidence="4" id="KW-0808">Transferase</keyword>
<keyword evidence="3" id="KW-0597">Phosphoprotein</keyword>
<dbReference type="Pfam" id="PF00698">
    <property type="entry name" value="Acyl_transf_1"/>
    <property type="match status" value="1"/>
</dbReference>
<dbReference type="SMART" id="SM00825">
    <property type="entry name" value="PKS_KS"/>
    <property type="match status" value="1"/>
</dbReference>
<evidence type="ECO:0000256" key="4">
    <source>
        <dbReference type="ARBA" id="ARBA00022679"/>
    </source>
</evidence>
<dbReference type="STRING" id="573570.F7310_05150"/>
<dbReference type="InterPro" id="IPR001227">
    <property type="entry name" value="Ac_transferase_dom_sf"/>
</dbReference>
<dbReference type="CDD" id="cd00833">
    <property type="entry name" value="PKS"/>
    <property type="match status" value="1"/>
</dbReference>
<dbReference type="OrthoDB" id="9778690at2"/>
<dbReference type="InterPro" id="IPR010071">
    <property type="entry name" value="AA_adenyl_dom"/>
</dbReference>
<dbReference type="FunFam" id="3.40.50.12780:FF:000012">
    <property type="entry name" value="Non-ribosomal peptide synthetase"/>
    <property type="match status" value="1"/>
</dbReference>
<dbReference type="FunFam" id="3.40.50.980:FF:000001">
    <property type="entry name" value="Non-ribosomal peptide synthetase"/>
    <property type="match status" value="1"/>
</dbReference>
<dbReference type="InterPro" id="IPR036736">
    <property type="entry name" value="ACP-like_sf"/>
</dbReference>
<dbReference type="KEGG" id="frx:F7310_05150"/>
<dbReference type="Pfam" id="PF08659">
    <property type="entry name" value="KR"/>
    <property type="match status" value="1"/>
</dbReference>
<proteinExistence type="inferred from homology"/>
<dbReference type="SUPFAM" id="SSF53474">
    <property type="entry name" value="alpha/beta-Hydrolases"/>
    <property type="match status" value="1"/>
</dbReference>
<organism evidence="7 8">
    <name type="scientific">Francisella uliginis</name>
    <dbReference type="NCBI Taxonomy" id="573570"/>
    <lineage>
        <taxon>Bacteria</taxon>
        <taxon>Pseudomonadati</taxon>
        <taxon>Pseudomonadota</taxon>
        <taxon>Gammaproteobacteria</taxon>
        <taxon>Thiotrichales</taxon>
        <taxon>Francisellaceae</taxon>
        <taxon>Francisella</taxon>
    </lineage>
</organism>
<dbReference type="FunFam" id="3.30.300.30:FF:000010">
    <property type="entry name" value="Enterobactin synthetase component F"/>
    <property type="match status" value="1"/>
</dbReference>
<dbReference type="Pfam" id="PF00109">
    <property type="entry name" value="ketoacyl-synt"/>
    <property type="match status" value="1"/>
</dbReference>
<dbReference type="PROSITE" id="PS50075">
    <property type="entry name" value="CARRIER"/>
    <property type="match status" value="2"/>
</dbReference>
<dbReference type="InterPro" id="IPR016035">
    <property type="entry name" value="Acyl_Trfase/lysoPLipase"/>
</dbReference>
<protein>
    <submittedName>
        <fullName evidence="7">Uncharacterized protein</fullName>
    </submittedName>
</protein>
<dbReference type="Gene3D" id="3.40.50.720">
    <property type="entry name" value="NAD(P)-binding Rossmann-like Domain"/>
    <property type="match status" value="1"/>
</dbReference>
<dbReference type="PANTHER" id="PTHR43775:SF51">
    <property type="entry name" value="INACTIVE PHENOLPHTHIOCEROL SYNTHESIS POLYKETIDE SYNTHASE TYPE I PKS1-RELATED"/>
    <property type="match status" value="1"/>
</dbReference>
<dbReference type="Gene3D" id="3.40.50.1820">
    <property type="entry name" value="alpha/beta hydrolase"/>
    <property type="match status" value="1"/>
</dbReference>
<dbReference type="SUPFAM" id="SSF55048">
    <property type="entry name" value="Probable ACP-binding domain of malonyl-CoA ACP transacylase"/>
    <property type="match status" value="1"/>
</dbReference>
<evidence type="ECO:0000256" key="2">
    <source>
        <dbReference type="ARBA" id="ARBA00022450"/>
    </source>
</evidence>
<keyword evidence="8" id="KW-1185">Reference proteome</keyword>
<dbReference type="InterPro" id="IPR057326">
    <property type="entry name" value="KR_dom"/>
</dbReference>
<dbReference type="InterPro" id="IPR013968">
    <property type="entry name" value="PKS_KR"/>
</dbReference>
<feature type="domain" description="Carrier" evidence="5">
    <location>
        <begin position="2008"/>
        <end position="2082"/>
    </location>
</feature>
<dbReference type="Pfam" id="PF00975">
    <property type="entry name" value="Thioesterase"/>
    <property type="match status" value="1"/>
</dbReference>
<dbReference type="RefSeq" id="WP_072712286.1">
    <property type="nucleotide sequence ID" value="NZ_CP016796.1"/>
</dbReference>
<dbReference type="Gene3D" id="3.30.70.3290">
    <property type="match status" value="1"/>
</dbReference>
<name>A0A1L4BSF5_9GAMM</name>
<dbReference type="InterPro" id="IPR000873">
    <property type="entry name" value="AMP-dep_synth/lig_dom"/>
</dbReference>
<dbReference type="InterPro" id="IPR045851">
    <property type="entry name" value="AMP-bd_C_sf"/>
</dbReference>
<dbReference type="Pfam" id="PF02801">
    <property type="entry name" value="Ketoacyl-synt_C"/>
    <property type="match status" value="1"/>
</dbReference>
<comment type="similarity">
    <text evidence="1">Belongs to the short-chain dehydrogenases/reductases (SDR) family.</text>
</comment>
<dbReference type="SUPFAM" id="SSF47336">
    <property type="entry name" value="ACP-like"/>
    <property type="match status" value="2"/>
</dbReference>
<feature type="domain" description="Ketosynthase family 3 (KS3)" evidence="6">
    <location>
        <begin position="634"/>
        <end position="1061"/>
    </location>
</feature>
<dbReference type="InterPro" id="IPR025110">
    <property type="entry name" value="AMP-bd_C"/>
</dbReference>
<evidence type="ECO:0000313" key="8">
    <source>
        <dbReference type="Proteomes" id="UP000184222"/>
    </source>
</evidence>
<dbReference type="PROSITE" id="PS52004">
    <property type="entry name" value="KS3_2"/>
    <property type="match status" value="1"/>
</dbReference>
<dbReference type="CDD" id="cd05930">
    <property type="entry name" value="A_NRPS"/>
    <property type="match status" value="1"/>
</dbReference>
<dbReference type="Gene3D" id="3.40.47.10">
    <property type="match status" value="1"/>
</dbReference>
<dbReference type="Pfam" id="PF00550">
    <property type="entry name" value="PP-binding"/>
    <property type="match status" value="2"/>
</dbReference>
<evidence type="ECO:0000256" key="3">
    <source>
        <dbReference type="ARBA" id="ARBA00022553"/>
    </source>
</evidence>
<dbReference type="Gene3D" id="3.40.366.10">
    <property type="entry name" value="Malonyl-Coenzyme A Acyl Carrier Protein, domain 2"/>
    <property type="match status" value="1"/>
</dbReference>
<dbReference type="Gene3D" id="3.40.50.980">
    <property type="match status" value="2"/>
</dbReference>
<dbReference type="InterPro" id="IPR014030">
    <property type="entry name" value="Ketoacyl_synth_N"/>
</dbReference>
<dbReference type="InterPro" id="IPR029058">
    <property type="entry name" value="AB_hydrolase_fold"/>
</dbReference>
<dbReference type="InterPro" id="IPR020845">
    <property type="entry name" value="AMP-binding_CS"/>
</dbReference>